<reference evidence="2" key="1">
    <citation type="journal article" date="2022" name="Mol. Ecol. Resour.">
        <title>The genomes of chicory, endive, great burdock and yacon provide insights into Asteraceae palaeo-polyploidization history and plant inulin production.</title>
        <authorList>
            <person name="Fan W."/>
            <person name="Wang S."/>
            <person name="Wang H."/>
            <person name="Wang A."/>
            <person name="Jiang F."/>
            <person name="Liu H."/>
            <person name="Zhao H."/>
            <person name="Xu D."/>
            <person name="Zhang Y."/>
        </authorList>
    </citation>
    <scope>NUCLEOTIDE SEQUENCE [LARGE SCALE GENOMIC DNA]</scope>
    <source>
        <strain evidence="2">cv. Yunnan</strain>
    </source>
</reference>
<comment type="caution">
    <text evidence="1">The sequence shown here is derived from an EMBL/GenBank/DDBJ whole genome shotgun (WGS) entry which is preliminary data.</text>
</comment>
<reference evidence="1 2" key="2">
    <citation type="journal article" date="2022" name="Mol. Ecol. Resour.">
        <title>The genomes of chicory, endive, great burdock and yacon provide insights into Asteraceae paleo-polyploidization history and plant inulin production.</title>
        <authorList>
            <person name="Fan W."/>
            <person name="Wang S."/>
            <person name="Wang H."/>
            <person name="Wang A."/>
            <person name="Jiang F."/>
            <person name="Liu H."/>
            <person name="Zhao H."/>
            <person name="Xu D."/>
            <person name="Zhang Y."/>
        </authorList>
    </citation>
    <scope>NUCLEOTIDE SEQUENCE [LARGE SCALE GENOMIC DNA]</scope>
    <source>
        <strain evidence="2">cv. Yunnan</strain>
        <tissue evidence="1">Leaves</tissue>
    </source>
</reference>
<name>A0ACB9I8Q2_9ASTR</name>
<proteinExistence type="predicted"/>
<dbReference type="EMBL" id="CM042027">
    <property type="protein sequence ID" value="KAI3803427.1"/>
    <property type="molecule type" value="Genomic_DNA"/>
</dbReference>
<gene>
    <name evidence="1" type="ORF">L1987_31578</name>
</gene>
<protein>
    <submittedName>
        <fullName evidence="1">Uncharacterized protein</fullName>
    </submittedName>
</protein>
<keyword evidence="2" id="KW-1185">Reference proteome</keyword>
<organism evidence="1 2">
    <name type="scientific">Smallanthus sonchifolius</name>
    <dbReference type="NCBI Taxonomy" id="185202"/>
    <lineage>
        <taxon>Eukaryota</taxon>
        <taxon>Viridiplantae</taxon>
        <taxon>Streptophyta</taxon>
        <taxon>Embryophyta</taxon>
        <taxon>Tracheophyta</taxon>
        <taxon>Spermatophyta</taxon>
        <taxon>Magnoliopsida</taxon>
        <taxon>eudicotyledons</taxon>
        <taxon>Gunneridae</taxon>
        <taxon>Pentapetalae</taxon>
        <taxon>asterids</taxon>
        <taxon>campanulids</taxon>
        <taxon>Asterales</taxon>
        <taxon>Asteraceae</taxon>
        <taxon>Asteroideae</taxon>
        <taxon>Heliantheae alliance</taxon>
        <taxon>Millerieae</taxon>
        <taxon>Smallanthus</taxon>
    </lineage>
</organism>
<evidence type="ECO:0000313" key="2">
    <source>
        <dbReference type="Proteomes" id="UP001056120"/>
    </source>
</evidence>
<accession>A0ACB9I8Q2</accession>
<sequence length="175" mass="20387">MILESLNLEKYMDEHMELASYLVRVMKYRPHMKDESNMGLLSHADKNILTILQSNEVEGLEVQNKDGEWFEVKFSANSCVVMVGEAFKAWTIRRLHAATHRVVMKGDKDRFSIGLFSVPKWNSIIKAPEEVVDEEHPLFFKPFDFGEVFKFFTREENINDKFALEKYCGVSTENL</sequence>
<evidence type="ECO:0000313" key="1">
    <source>
        <dbReference type="EMBL" id="KAI3803427.1"/>
    </source>
</evidence>
<dbReference type="Proteomes" id="UP001056120">
    <property type="component" value="Linkage Group LG10"/>
</dbReference>